<organism evidence="1 2">
    <name type="scientific">Gossypium stocksii</name>
    <dbReference type="NCBI Taxonomy" id="47602"/>
    <lineage>
        <taxon>Eukaryota</taxon>
        <taxon>Viridiplantae</taxon>
        <taxon>Streptophyta</taxon>
        <taxon>Embryophyta</taxon>
        <taxon>Tracheophyta</taxon>
        <taxon>Spermatophyta</taxon>
        <taxon>Magnoliopsida</taxon>
        <taxon>eudicotyledons</taxon>
        <taxon>Gunneridae</taxon>
        <taxon>Pentapetalae</taxon>
        <taxon>rosids</taxon>
        <taxon>malvids</taxon>
        <taxon>Malvales</taxon>
        <taxon>Malvaceae</taxon>
        <taxon>Malvoideae</taxon>
        <taxon>Gossypium</taxon>
    </lineage>
</organism>
<proteinExistence type="predicted"/>
<dbReference type="EMBL" id="JAIQCV010000007">
    <property type="protein sequence ID" value="KAH1082312.1"/>
    <property type="molecule type" value="Genomic_DNA"/>
</dbReference>
<evidence type="ECO:0000313" key="2">
    <source>
        <dbReference type="Proteomes" id="UP000828251"/>
    </source>
</evidence>
<protein>
    <submittedName>
        <fullName evidence="1">Uncharacterized protein</fullName>
    </submittedName>
</protein>
<evidence type="ECO:0000313" key="1">
    <source>
        <dbReference type="EMBL" id="KAH1082312.1"/>
    </source>
</evidence>
<sequence length="142" mass="16401">MDENHKSVVANLTKSHEEVMEQNKKGMIENLDAYLLDLKANFLLHAQIVVGFLDARRVKFDALSKLRGTQLDFDVYFPSKTTWEDFTTKWKNSPNFYIVDVAETRYAFEDPIDNSVIPTDGNEDNECKENDRPANFLSAYNN</sequence>
<keyword evidence="2" id="KW-1185">Reference proteome</keyword>
<accession>A0A9D4A2F7</accession>
<comment type="caution">
    <text evidence="1">The sequence shown here is derived from an EMBL/GenBank/DDBJ whole genome shotgun (WGS) entry which is preliminary data.</text>
</comment>
<gene>
    <name evidence="1" type="ORF">J1N35_022073</name>
</gene>
<reference evidence="1 2" key="1">
    <citation type="journal article" date="2021" name="Plant Biotechnol. J.">
        <title>Multi-omics assisted identification of the key and species-specific regulatory components of drought-tolerant mechanisms in Gossypium stocksii.</title>
        <authorList>
            <person name="Yu D."/>
            <person name="Ke L."/>
            <person name="Zhang D."/>
            <person name="Wu Y."/>
            <person name="Sun Y."/>
            <person name="Mei J."/>
            <person name="Sun J."/>
            <person name="Sun Y."/>
        </authorList>
    </citation>
    <scope>NUCLEOTIDE SEQUENCE [LARGE SCALE GENOMIC DNA]</scope>
    <source>
        <strain evidence="2">cv. E1</strain>
        <tissue evidence="1">Leaf</tissue>
    </source>
</reference>
<dbReference type="AlphaFoldDB" id="A0A9D4A2F7"/>
<dbReference type="Proteomes" id="UP000828251">
    <property type="component" value="Unassembled WGS sequence"/>
</dbReference>
<name>A0A9D4A2F7_9ROSI</name>